<sequence>MSIFKKASIFCYLLFLCCLLACKSTTDGQTALNSNLKQTQEQLELESNYSGRVQWDKDKGQVTFLTSGSINFENQGVKSFIWNVPKSVKHIVIEANTTVNGAFHTYAPCLIEGKNRKTSVVYGTEIQSWPQKHDVIAYVISSFETHEGELVLKNLTSLNPRSFHVRGLYAPVHLKSCDFIDTRGGSGNHSDGIAGGDGSTVDDCYFETGDDVIKVYNDILVTNTTINMVKNAVPIQLGWGDYPDGAVGTFRNIKIIGNSGRGNPQGSNPIIAGRSGEYTVTVNIDGMVIDNPNASMVNLWDDGNDGVYEKTLKGTLKNVEIIQIQRYTNHLLGNDALEIFDKEGNLIGKNF</sequence>
<dbReference type="Gene3D" id="2.160.20.10">
    <property type="entry name" value="Single-stranded right-handed beta-helix, Pectin lyase-like"/>
    <property type="match status" value="1"/>
</dbReference>
<dbReference type="InterPro" id="IPR012334">
    <property type="entry name" value="Pectin_lyas_fold"/>
</dbReference>
<proteinExistence type="predicted"/>
<dbReference type="RefSeq" id="WP_228228400.1">
    <property type="nucleotide sequence ID" value="NZ_JAJGMW010000001.1"/>
</dbReference>
<feature type="chain" id="PRO_5045444933" evidence="1">
    <location>
        <begin position="24"/>
        <end position="351"/>
    </location>
</feature>
<organism evidence="2 3">
    <name type="scientific">Leeuwenhoekiella parthenopeia</name>
    <dbReference type="NCBI Taxonomy" id="2890320"/>
    <lineage>
        <taxon>Bacteria</taxon>
        <taxon>Pseudomonadati</taxon>
        <taxon>Bacteroidota</taxon>
        <taxon>Flavobacteriia</taxon>
        <taxon>Flavobacteriales</taxon>
        <taxon>Flavobacteriaceae</taxon>
        <taxon>Leeuwenhoekiella</taxon>
    </lineage>
</organism>
<accession>A0ABS8GQ41</accession>
<feature type="signal peptide" evidence="1">
    <location>
        <begin position="1"/>
        <end position="23"/>
    </location>
</feature>
<dbReference type="InterPro" id="IPR011050">
    <property type="entry name" value="Pectin_lyase_fold/virulence"/>
</dbReference>
<dbReference type="Proteomes" id="UP001197770">
    <property type="component" value="Unassembled WGS sequence"/>
</dbReference>
<name>A0ABS8GQ41_9FLAO</name>
<dbReference type="SUPFAM" id="SSF51126">
    <property type="entry name" value="Pectin lyase-like"/>
    <property type="match status" value="1"/>
</dbReference>
<reference evidence="2 3" key="1">
    <citation type="submission" date="2021-11" db="EMBL/GenBank/DDBJ databases">
        <title>Seasonal and diel survey of microbial diversity of the Tyrrhenian coast.</title>
        <authorList>
            <person name="Gattoni G."/>
            <person name="Corral P."/>
        </authorList>
    </citation>
    <scope>NUCLEOTIDE SEQUENCE [LARGE SCALE GENOMIC DNA]</scope>
    <source>
        <strain evidence="2 3">Mr9</strain>
    </source>
</reference>
<keyword evidence="1" id="KW-0732">Signal</keyword>
<comment type="caution">
    <text evidence="2">The sequence shown here is derived from an EMBL/GenBank/DDBJ whole genome shotgun (WGS) entry which is preliminary data.</text>
</comment>
<evidence type="ECO:0000256" key="1">
    <source>
        <dbReference type="SAM" id="SignalP"/>
    </source>
</evidence>
<gene>
    <name evidence="2" type="ORF">LLW17_00975</name>
</gene>
<keyword evidence="3" id="KW-1185">Reference proteome</keyword>
<dbReference type="EMBL" id="JAJGMW010000001">
    <property type="protein sequence ID" value="MCC4211276.1"/>
    <property type="molecule type" value="Genomic_DNA"/>
</dbReference>
<protein>
    <submittedName>
        <fullName evidence="2">Uncharacterized protein</fullName>
    </submittedName>
</protein>
<evidence type="ECO:0000313" key="3">
    <source>
        <dbReference type="Proteomes" id="UP001197770"/>
    </source>
</evidence>
<evidence type="ECO:0000313" key="2">
    <source>
        <dbReference type="EMBL" id="MCC4211276.1"/>
    </source>
</evidence>